<dbReference type="PROSITE" id="PS00135">
    <property type="entry name" value="TRYPSIN_SER"/>
    <property type="match status" value="1"/>
</dbReference>
<reference evidence="13" key="2">
    <citation type="submission" date="2015-12" db="EMBL/GenBank/DDBJ databases">
        <authorList>
            <person name="Shamseldin A."/>
            <person name="Moawad H."/>
            <person name="Abd El-Rahim W.M."/>
            <person name="Sadowsky M.J."/>
        </authorList>
    </citation>
    <scope>NUCLEOTIDE SEQUENCE</scope>
</reference>
<keyword evidence="1" id="KW-0768">Sushi</keyword>
<keyword evidence="5" id="KW-0353">Hemolymph clotting</keyword>
<comment type="similarity">
    <text evidence="8">Belongs to the peptidase S1 family. CLIP subfamily.</text>
</comment>
<dbReference type="InterPro" id="IPR051487">
    <property type="entry name" value="Ser/Thr_Proteases_Immune/Dev"/>
</dbReference>
<organism evidence="13">
    <name type="scientific">Melanoplus sanguinipes</name>
    <name type="common">Migratory grasshopper</name>
    <dbReference type="NCBI Taxonomy" id="65742"/>
    <lineage>
        <taxon>Eukaryota</taxon>
        <taxon>Metazoa</taxon>
        <taxon>Ecdysozoa</taxon>
        <taxon>Arthropoda</taxon>
        <taxon>Hexapoda</taxon>
        <taxon>Insecta</taxon>
        <taxon>Pterygota</taxon>
        <taxon>Neoptera</taxon>
        <taxon>Polyneoptera</taxon>
        <taxon>Orthoptera</taxon>
        <taxon>Caelifera</taxon>
        <taxon>Acrididea</taxon>
        <taxon>Acridomorpha</taxon>
        <taxon>Acridoidea</taxon>
        <taxon>Acrididae</taxon>
        <taxon>Melanoplinae</taxon>
        <taxon>Melanoplini</taxon>
        <taxon>Melanoplus</taxon>
    </lineage>
</organism>
<dbReference type="SMART" id="SM00020">
    <property type="entry name" value="Tryp_SPc"/>
    <property type="match status" value="1"/>
</dbReference>
<dbReference type="GO" id="GO:0004252">
    <property type="term" value="F:serine-type endopeptidase activity"/>
    <property type="evidence" value="ECO:0007669"/>
    <property type="project" value="InterPro"/>
</dbReference>
<reference evidence="13" key="1">
    <citation type="journal article" date="2015" name="BMC Genomics">
        <title>Combining RNA-seq and proteomic profiling to identify seminal fluid proteins in the migratory grasshopper Melanoplus sanguinipes (F).</title>
        <authorList>
            <person name="Bonilla M.L."/>
            <person name="Todd C."/>
            <person name="Erlandson M."/>
            <person name="Andres J."/>
        </authorList>
    </citation>
    <scope>NUCLEOTIDE SEQUENCE</scope>
</reference>
<dbReference type="GO" id="GO:0042381">
    <property type="term" value="P:hemolymph coagulation"/>
    <property type="evidence" value="ECO:0007669"/>
    <property type="project" value="UniProtKB-KW"/>
</dbReference>
<evidence type="ECO:0000256" key="7">
    <source>
        <dbReference type="ARBA" id="ARBA00023157"/>
    </source>
</evidence>
<evidence type="ECO:0000256" key="10">
    <source>
        <dbReference type="ARBA" id="ARBA00066707"/>
    </source>
</evidence>
<accession>A0A0U4C5C4</accession>
<dbReference type="EMBL" id="KU218654">
    <property type="protein sequence ID" value="ALX00034.1"/>
    <property type="molecule type" value="mRNA"/>
</dbReference>
<evidence type="ECO:0000256" key="6">
    <source>
        <dbReference type="ARBA" id="ARBA00022825"/>
    </source>
</evidence>
<dbReference type="InterPro" id="IPR009003">
    <property type="entry name" value="Peptidase_S1_PA"/>
</dbReference>
<dbReference type="SUPFAM" id="SSF50494">
    <property type="entry name" value="Trypsin-like serine proteases"/>
    <property type="match status" value="1"/>
</dbReference>
<keyword evidence="3" id="KW-0732">Signal</keyword>
<dbReference type="InterPro" id="IPR033116">
    <property type="entry name" value="TRYPSIN_SER"/>
</dbReference>
<dbReference type="CDD" id="cd00190">
    <property type="entry name" value="Tryp_SPc"/>
    <property type="match status" value="1"/>
</dbReference>
<dbReference type="Pfam" id="PF00089">
    <property type="entry name" value="Trypsin"/>
    <property type="match status" value="1"/>
</dbReference>
<evidence type="ECO:0000259" key="12">
    <source>
        <dbReference type="PROSITE" id="PS50240"/>
    </source>
</evidence>
<keyword evidence="6 11" id="KW-0720">Serine protease</keyword>
<evidence type="ECO:0000256" key="4">
    <source>
        <dbReference type="ARBA" id="ARBA00022801"/>
    </source>
</evidence>
<comment type="catalytic activity">
    <reaction evidence="9">
        <text>Selective cleavage of 103-Arg-|-Ser-104 and 124-Ile-|-Ile-125 bonds in Limulus clotting factor B to form activated factor B. Cleavage of -Pro-Arg-|-Xaa- bonds in synthetic substrates.</text>
        <dbReference type="EC" id="3.4.21.84"/>
    </reaction>
</comment>
<evidence type="ECO:0000256" key="1">
    <source>
        <dbReference type="ARBA" id="ARBA00022659"/>
    </source>
</evidence>
<dbReference type="EC" id="3.4.21.84" evidence="10"/>
<feature type="domain" description="Peptidase S1" evidence="12">
    <location>
        <begin position="1"/>
        <end position="217"/>
    </location>
</feature>
<dbReference type="InterPro" id="IPR018114">
    <property type="entry name" value="TRYPSIN_HIS"/>
</dbReference>
<evidence type="ECO:0000256" key="5">
    <source>
        <dbReference type="ARBA" id="ARBA00022820"/>
    </source>
</evidence>
<evidence type="ECO:0000313" key="13">
    <source>
        <dbReference type="EMBL" id="ALX00034.1"/>
    </source>
</evidence>
<protein>
    <recommendedName>
        <fullName evidence="10">limulus clotting factor C</fullName>
        <ecNumber evidence="10">3.4.21.84</ecNumber>
    </recommendedName>
</protein>
<evidence type="ECO:0000256" key="3">
    <source>
        <dbReference type="ARBA" id="ARBA00022729"/>
    </source>
</evidence>
<keyword evidence="7" id="KW-1015">Disulfide bond</keyword>
<evidence type="ECO:0000256" key="2">
    <source>
        <dbReference type="ARBA" id="ARBA00022670"/>
    </source>
</evidence>
<keyword evidence="4 11" id="KW-0378">Hydrolase</keyword>
<dbReference type="InterPro" id="IPR043504">
    <property type="entry name" value="Peptidase_S1_PA_chymotrypsin"/>
</dbReference>
<dbReference type="AlphaFoldDB" id="A0A0U4C5C4"/>
<proteinExistence type="evidence at transcript level"/>
<dbReference type="FunFam" id="2.40.10.10:FF:000120">
    <property type="entry name" value="Putative serine protease"/>
    <property type="match status" value="1"/>
</dbReference>
<dbReference type="InterPro" id="IPR001254">
    <property type="entry name" value="Trypsin_dom"/>
</dbReference>
<keyword evidence="2 11" id="KW-0645">Protease</keyword>
<dbReference type="PROSITE" id="PS50240">
    <property type="entry name" value="TRYPSIN_DOM"/>
    <property type="match status" value="1"/>
</dbReference>
<evidence type="ECO:0000256" key="9">
    <source>
        <dbReference type="ARBA" id="ARBA00052079"/>
    </source>
</evidence>
<dbReference type="Gene3D" id="2.40.10.10">
    <property type="entry name" value="Trypsin-like serine proteases"/>
    <property type="match status" value="1"/>
</dbReference>
<evidence type="ECO:0000256" key="8">
    <source>
        <dbReference type="ARBA" id="ARBA00024195"/>
    </source>
</evidence>
<name>A0A0U4C5C4_MELSA</name>
<dbReference type="PANTHER" id="PTHR24256">
    <property type="entry name" value="TRYPTASE-RELATED"/>
    <property type="match status" value="1"/>
</dbReference>
<dbReference type="InterPro" id="IPR001314">
    <property type="entry name" value="Peptidase_S1A"/>
</dbReference>
<evidence type="ECO:0000256" key="11">
    <source>
        <dbReference type="RuleBase" id="RU363034"/>
    </source>
</evidence>
<dbReference type="PRINTS" id="PR00722">
    <property type="entry name" value="CHYMOTRYPSIN"/>
</dbReference>
<sequence>MVAILFDGYMNCGGSLINDRYVLTAGHCVHGLNVQNVTVMVGMNDLLTKSRLLPPVERLILHEEYSRDYLHDINDIALIKLAMPVAFSSFVSPICLPQNEAVDYTGNLAIVAGWGRVGQDEPLARYLRATEVRVISNEVCRNTAIGEHISDSMLCTYLEKKDACQGDSGGPLAAVGIDGHFEQIGVVSWGIGCARVNMPGVFTRVTKFMNWLRYNTRDANYCSRN</sequence>
<dbReference type="GO" id="GO:0006508">
    <property type="term" value="P:proteolysis"/>
    <property type="evidence" value="ECO:0007669"/>
    <property type="project" value="UniProtKB-KW"/>
</dbReference>
<dbReference type="PROSITE" id="PS00134">
    <property type="entry name" value="TRYPSIN_HIS"/>
    <property type="match status" value="1"/>
</dbReference>